<keyword evidence="2" id="KW-0472">Membrane</keyword>
<reference evidence="3" key="3">
    <citation type="submission" date="2015-02" db="UniProtKB">
        <authorList>
            <consortium name="EnsemblProtists"/>
        </authorList>
    </citation>
    <scope>IDENTIFICATION</scope>
    <source>
        <strain evidence="3">DAOM BR144</strain>
    </source>
</reference>
<keyword evidence="2" id="KW-1133">Transmembrane helix</keyword>
<keyword evidence="4" id="KW-1185">Reference proteome</keyword>
<feature type="compositionally biased region" description="Low complexity" evidence="1">
    <location>
        <begin position="20"/>
        <end position="64"/>
    </location>
</feature>
<protein>
    <submittedName>
        <fullName evidence="3">Uncharacterized protein</fullName>
    </submittedName>
</protein>
<evidence type="ECO:0000313" key="4">
    <source>
        <dbReference type="Proteomes" id="UP000019132"/>
    </source>
</evidence>
<dbReference type="Proteomes" id="UP000019132">
    <property type="component" value="Unassembled WGS sequence"/>
</dbReference>
<dbReference type="InterPro" id="IPR052502">
    <property type="entry name" value="FAM241_domain"/>
</dbReference>
<organism evidence="3 4">
    <name type="scientific">Globisporangium ultimum (strain ATCC 200006 / CBS 805.95 / DAOM BR144)</name>
    <name type="common">Pythium ultimum</name>
    <dbReference type="NCBI Taxonomy" id="431595"/>
    <lineage>
        <taxon>Eukaryota</taxon>
        <taxon>Sar</taxon>
        <taxon>Stramenopiles</taxon>
        <taxon>Oomycota</taxon>
        <taxon>Peronosporomycetes</taxon>
        <taxon>Pythiales</taxon>
        <taxon>Pythiaceae</taxon>
        <taxon>Globisporangium</taxon>
    </lineage>
</organism>
<feature type="transmembrane region" description="Helical" evidence="2">
    <location>
        <begin position="96"/>
        <end position="122"/>
    </location>
</feature>
<dbReference type="VEuPathDB" id="FungiDB:PYU1_G012768"/>
<dbReference type="EMBL" id="GL376581">
    <property type="status" value="NOT_ANNOTATED_CDS"/>
    <property type="molecule type" value="Genomic_DNA"/>
</dbReference>
<feature type="region of interest" description="Disordered" evidence="1">
    <location>
        <begin position="15"/>
        <end position="64"/>
    </location>
</feature>
<dbReference type="HOGENOM" id="CLU_162999_0_0_1"/>
<keyword evidence="2" id="KW-0812">Transmembrane</keyword>
<dbReference type="OMA" id="AIPILCM"/>
<dbReference type="AlphaFoldDB" id="K3X6E6"/>
<dbReference type="EnsemblProtists" id="PYU1_T012795">
    <property type="protein sequence ID" value="PYU1_T012795"/>
    <property type="gene ID" value="PYU1_G012768"/>
</dbReference>
<name>K3X6E6_GLOUD</name>
<evidence type="ECO:0000313" key="3">
    <source>
        <dbReference type="EnsemblProtists" id="PYU1_T012795"/>
    </source>
</evidence>
<dbReference type="PANTHER" id="PTHR33690:SF3">
    <property type="entry name" value="UBIQUITIN-LIKE DOMAIN-CONTAINING PROTEIN"/>
    <property type="match status" value="1"/>
</dbReference>
<evidence type="ECO:0000256" key="2">
    <source>
        <dbReference type="SAM" id="Phobius"/>
    </source>
</evidence>
<sequence>MVHIINGEIVQDNDPRVLARKPPASAADAASSRRGVTGFGSLSSSSGPQQQQQQQQQQGVGLQTSPLQGLARMLGIEGTVTIPAVLGFPPRQVEKIYLALAALAMFLFGWRALIFIAFAVFLSSQQPAAMAPPAPPQTRQ</sequence>
<proteinExistence type="predicted"/>
<evidence type="ECO:0000256" key="1">
    <source>
        <dbReference type="SAM" id="MobiDB-lite"/>
    </source>
</evidence>
<reference evidence="4" key="2">
    <citation type="submission" date="2010-04" db="EMBL/GenBank/DDBJ databases">
        <authorList>
            <person name="Buell R."/>
            <person name="Hamilton J."/>
            <person name="Hostetler J."/>
        </authorList>
    </citation>
    <scope>NUCLEOTIDE SEQUENCE [LARGE SCALE GENOMIC DNA]</scope>
    <source>
        <strain evidence="4">DAOM:BR144</strain>
    </source>
</reference>
<dbReference type="PANTHER" id="PTHR33690">
    <property type="entry name" value="DUF4605 DOMAIN-CONTAINING PROTEIN"/>
    <property type="match status" value="1"/>
</dbReference>
<dbReference type="InParanoid" id="K3X6E6"/>
<accession>K3X6E6</accession>
<reference evidence="4" key="1">
    <citation type="journal article" date="2010" name="Genome Biol.">
        <title>Genome sequence of the necrotrophic plant pathogen Pythium ultimum reveals original pathogenicity mechanisms and effector repertoire.</title>
        <authorList>
            <person name="Levesque C.A."/>
            <person name="Brouwer H."/>
            <person name="Cano L."/>
            <person name="Hamilton J.P."/>
            <person name="Holt C."/>
            <person name="Huitema E."/>
            <person name="Raffaele S."/>
            <person name="Robideau G.P."/>
            <person name="Thines M."/>
            <person name="Win J."/>
            <person name="Zerillo M.M."/>
            <person name="Beakes G.W."/>
            <person name="Boore J.L."/>
            <person name="Busam D."/>
            <person name="Dumas B."/>
            <person name="Ferriera S."/>
            <person name="Fuerstenberg S.I."/>
            <person name="Gachon C.M."/>
            <person name="Gaulin E."/>
            <person name="Govers F."/>
            <person name="Grenville-Briggs L."/>
            <person name="Horner N."/>
            <person name="Hostetler J."/>
            <person name="Jiang R.H."/>
            <person name="Johnson J."/>
            <person name="Krajaejun T."/>
            <person name="Lin H."/>
            <person name="Meijer H.J."/>
            <person name="Moore B."/>
            <person name="Morris P."/>
            <person name="Phuntmart V."/>
            <person name="Puiu D."/>
            <person name="Shetty J."/>
            <person name="Stajich J.E."/>
            <person name="Tripathy S."/>
            <person name="Wawra S."/>
            <person name="van West P."/>
            <person name="Whitty B.R."/>
            <person name="Coutinho P.M."/>
            <person name="Henrissat B."/>
            <person name="Martin F."/>
            <person name="Thomas P.D."/>
            <person name="Tyler B.M."/>
            <person name="De Vries R.P."/>
            <person name="Kamoun S."/>
            <person name="Yandell M."/>
            <person name="Tisserat N."/>
            <person name="Buell C.R."/>
        </authorList>
    </citation>
    <scope>NUCLEOTIDE SEQUENCE</scope>
    <source>
        <strain evidence="4">DAOM:BR144</strain>
    </source>
</reference>